<proteinExistence type="predicted"/>
<gene>
    <name evidence="2" type="ORF">VNI00_016748</name>
</gene>
<organism evidence="2 3">
    <name type="scientific">Paramarasmius palmivorus</name>
    <dbReference type="NCBI Taxonomy" id="297713"/>
    <lineage>
        <taxon>Eukaryota</taxon>
        <taxon>Fungi</taxon>
        <taxon>Dikarya</taxon>
        <taxon>Basidiomycota</taxon>
        <taxon>Agaricomycotina</taxon>
        <taxon>Agaricomycetes</taxon>
        <taxon>Agaricomycetidae</taxon>
        <taxon>Agaricales</taxon>
        <taxon>Marasmiineae</taxon>
        <taxon>Marasmiaceae</taxon>
        <taxon>Paramarasmius</taxon>
    </lineage>
</organism>
<reference evidence="2 3" key="1">
    <citation type="submission" date="2024-01" db="EMBL/GenBank/DDBJ databases">
        <title>A draft genome for a cacao thread blight-causing isolate of Paramarasmius palmivorus.</title>
        <authorList>
            <person name="Baruah I.K."/>
            <person name="Bukari Y."/>
            <person name="Amoako-Attah I."/>
            <person name="Meinhardt L.W."/>
            <person name="Bailey B.A."/>
            <person name="Cohen S.P."/>
        </authorList>
    </citation>
    <scope>NUCLEOTIDE SEQUENCE [LARGE SCALE GENOMIC DNA]</scope>
    <source>
        <strain evidence="2 3">GH-12</strain>
    </source>
</reference>
<feature type="region of interest" description="Disordered" evidence="1">
    <location>
        <begin position="181"/>
        <end position="200"/>
    </location>
</feature>
<evidence type="ECO:0000313" key="3">
    <source>
        <dbReference type="Proteomes" id="UP001383192"/>
    </source>
</evidence>
<dbReference type="AlphaFoldDB" id="A0AAW0BCK5"/>
<sequence length="676" mass="77148">MALLGVINFFARYFQYHRELVAKSDTVDAIFTTEEVLGFIQQDLQISAVWMNDWRSTAFESPYIGAFVDVKEASGCFSYVPVMARFNIPSALSWGKRNQLANAPRIMDDYIPSHEEIAAAMEMKQAPLVKISSMDVHADSPSSGLDTMPMPPVNQGTGQLPNEHYVQFFRRREASREKYLLSESENRRASRLQREAHAREDLPPGKRGAVVFYWVYDSGHRIRIFAGRHNYQYYWSRYGRDQRRYDSVRDEWDVCTEFGDDIEDFDDDDDEAFTPIHVDEHSAAVNVPDTTKKTSTEYSSGLYCQPYEEELQYTVQMSAVQDIARYRFGMIANSSTGLSTSPVSWSDAQKLVGAINETTTPEFRESFCTFISVFCHESDLLSVNWRETLDLFSSNKDCVIQESWPFKISTVASPETKYYLLHWGSDEADFQLAIPNAANVLEVVRRGWGHSAKELIPKLIERGMVFRTFVKTCYRTKNHKFESLDYITYVHHRNRFLHTPRGQAALRLGGIVGRIARSVISWDGAGPAESAPELRGYGECVMTESGQYWDDQLTEEELDLVCGAYDVQAEKKRDGTSTVSKKSWWPKPSSWKNSGFNVGYWSSSAETWFQTRLKQIENDSATLYSARGWKDSIKYVRRSTEIAAKNDRLADQFLAVCSRVWLPGTSVPGLSVSTKP</sequence>
<dbReference type="Proteomes" id="UP001383192">
    <property type="component" value="Unassembled WGS sequence"/>
</dbReference>
<comment type="caution">
    <text evidence="2">The sequence shown here is derived from an EMBL/GenBank/DDBJ whole genome shotgun (WGS) entry which is preliminary data.</text>
</comment>
<name>A0AAW0BCK5_9AGAR</name>
<evidence type="ECO:0000256" key="1">
    <source>
        <dbReference type="SAM" id="MobiDB-lite"/>
    </source>
</evidence>
<dbReference type="EMBL" id="JAYKXP010000139">
    <property type="protein sequence ID" value="KAK7023442.1"/>
    <property type="molecule type" value="Genomic_DNA"/>
</dbReference>
<accession>A0AAW0BCK5</accession>
<evidence type="ECO:0000313" key="2">
    <source>
        <dbReference type="EMBL" id="KAK7023442.1"/>
    </source>
</evidence>
<protein>
    <submittedName>
        <fullName evidence="2">Uncharacterized protein</fullName>
    </submittedName>
</protein>
<keyword evidence="3" id="KW-1185">Reference proteome</keyword>